<dbReference type="SMART" id="SM00257">
    <property type="entry name" value="LysM"/>
    <property type="match status" value="2"/>
</dbReference>
<dbReference type="Pfam" id="PF06725">
    <property type="entry name" value="3D"/>
    <property type="match status" value="1"/>
</dbReference>
<dbReference type="PANTHER" id="PTHR39160:SF6">
    <property type="entry name" value="CELL WALL-BINDING PROTEIN YOCH"/>
    <property type="match status" value="1"/>
</dbReference>
<organism evidence="4 5">
    <name type="scientific">Peribacillus deserti</name>
    <dbReference type="NCBI Taxonomy" id="673318"/>
    <lineage>
        <taxon>Bacteria</taxon>
        <taxon>Bacillati</taxon>
        <taxon>Bacillota</taxon>
        <taxon>Bacilli</taxon>
        <taxon>Bacillales</taxon>
        <taxon>Bacillaceae</taxon>
        <taxon>Peribacillus</taxon>
    </lineage>
</organism>
<dbReference type="InterPro" id="IPR010611">
    <property type="entry name" value="3D_dom"/>
</dbReference>
<dbReference type="PANTHER" id="PTHR39160">
    <property type="entry name" value="CELL WALL-BINDING PROTEIN YOCH"/>
    <property type="match status" value="1"/>
</dbReference>
<evidence type="ECO:0000256" key="1">
    <source>
        <dbReference type="ARBA" id="ARBA00022729"/>
    </source>
</evidence>
<evidence type="ECO:0000259" key="3">
    <source>
        <dbReference type="PROSITE" id="PS51782"/>
    </source>
</evidence>
<comment type="caution">
    <text evidence="4">The sequence shown here is derived from an EMBL/GenBank/DDBJ whole genome shotgun (WGS) entry which is preliminary data.</text>
</comment>
<feature type="domain" description="LysM" evidence="3">
    <location>
        <begin position="25"/>
        <end position="68"/>
    </location>
</feature>
<dbReference type="Proteomes" id="UP000823486">
    <property type="component" value="Unassembled WGS sequence"/>
</dbReference>
<name>A0ABS2QMD9_9BACI</name>
<accession>A0ABS2QMD9</accession>
<dbReference type="CDD" id="cd22786">
    <property type="entry name" value="DPBB_YuiC-like"/>
    <property type="match status" value="1"/>
</dbReference>
<keyword evidence="1 2" id="KW-0732">Signal</keyword>
<feature type="domain" description="LysM" evidence="3">
    <location>
        <begin position="72"/>
        <end position="115"/>
    </location>
</feature>
<keyword evidence="5" id="KW-1185">Reference proteome</keyword>
<dbReference type="InterPro" id="IPR018392">
    <property type="entry name" value="LysM"/>
</dbReference>
<dbReference type="SUPFAM" id="SSF50685">
    <property type="entry name" value="Barwin-like endoglucanases"/>
    <property type="match status" value="1"/>
</dbReference>
<feature type="signal peptide" evidence="2">
    <location>
        <begin position="1"/>
        <end position="22"/>
    </location>
</feature>
<evidence type="ECO:0000313" key="5">
    <source>
        <dbReference type="Proteomes" id="UP000823486"/>
    </source>
</evidence>
<dbReference type="SUPFAM" id="SSF54106">
    <property type="entry name" value="LysM domain"/>
    <property type="match status" value="2"/>
</dbReference>
<dbReference type="InterPro" id="IPR036908">
    <property type="entry name" value="RlpA-like_sf"/>
</dbReference>
<gene>
    <name evidence="4" type="ORF">JOC77_002856</name>
</gene>
<dbReference type="Gene3D" id="3.10.350.10">
    <property type="entry name" value="LysM domain"/>
    <property type="match status" value="2"/>
</dbReference>
<protein>
    <submittedName>
        <fullName evidence="4">3D (Asp-Asp-Asp) domain-containing protein/LysM repeat protein</fullName>
    </submittedName>
</protein>
<proteinExistence type="predicted"/>
<dbReference type="Pfam" id="PF01476">
    <property type="entry name" value="LysM"/>
    <property type="match status" value="2"/>
</dbReference>
<dbReference type="PROSITE" id="PS51782">
    <property type="entry name" value="LYSM"/>
    <property type="match status" value="2"/>
</dbReference>
<dbReference type="CDD" id="cd00118">
    <property type="entry name" value="LysM"/>
    <property type="match status" value="2"/>
</dbReference>
<dbReference type="InterPro" id="IPR051933">
    <property type="entry name" value="Resuscitation_pf_RpfB"/>
</dbReference>
<dbReference type="RefSeq" id="WP_204544131.1">
    <property type="nucleotide sequence ID" value="NZ_JAFBFI010000012.1"/>
</dbReference>
<evidence type="ECO:0000313" key="4">
    <source>
        <dbReference type="EMBL" id="MBM7693416.1"/>
    </source>
</evidence>
<dbReference type="EMBL" id="JAFBFI010000012">
    <property type="protein sequence ID" value="MBM7693416.1"/>
    <property type="molecule type" value="Genomic_DNA"/>
</dbReference>
<dbReference type="InterPro" id="IPR036779">
    <property type="entry name" value="LysM_dom_sf"/>
</dbReference>
<evidence type="ECO:0000256" key="2">
    <source>
        <dbReference type="SAM" id="SignalP"/>
    </source>
</evidence>
<dbReference type="Gene3D" id="2.40.40.10">
    <property type="entry name" value="RlpA-like domain"/>
    <property type="match status" value="1"/>
</dbReference>
<feature type="chain" id="PRO_5045953324" evidence="2">
    <location>
        <begin position="23"/>
        <end position="258"/>
    </location>
</feature>
<reference evidence="4 5" key="1">
    <citation type="submission" date="2021-01" db="EMBL/GenBank/DDBJ databases">
        <title>Genomic Encyclopedia of Type Strains, Phase IV (KMG-IV): sequencing the most valuable type-strain genomes for metagenomic binning, comparative biology and taxonomic classification.</title>
        <authorList>
            <person name="Goeker M."/>
        </authorList>
    </citation>
    <scope>NUCLEOTIDE SEQUENCE [LARGE SCALE GENOMIC DNA]</scope>
    <source>
        <strain evidence="4 5">DSM 105482</strain>
    </source>
</reference>
<sequence>MKKTLFSLVAAAALTGTMGVNAQADEMVVKKGDTLWRISQNHGVEVSDLKRWNNLKSDIIHPEQHIIVSPDKRHVVHQGETIWSIAKKYGVSEYNIKQWNNLSSDIIQPGQNLKVNSVSYSVPPQKTTAASKPAEAKPVAAQPAAARPTAAQPAAVKQEAAPAKVLTVNATAYTADCEGCSGITATGVNIKENPNAKVIAVDPSVIPLGSKVYVEGYGYATAEDTGGAIKGNRIDVFIPNEQNALNWGTKTVKVTVIK</sequence>